<dbReference type="OrthoDB" id="6485166at2759"/>
<dbReference type="GO" id="GO:0006032">
    <property type="term" value="P:chitin catabolic process"/>
    <property type="evidence" value="ECO:0007669"/>
    <property type="project" value="TreeGrafter"/>
</dbReference>
<dbReference type="OMA" id="WKYPTET"/>
<gene>
    <name evidence="3" type="ORF">HPB48_008054</name>
</gene>
<keyword evidence="1" id="KW-1133">Transmembrane helix</keyword>
<comment type="caution">
    <text evidence="3">The sequence shown here is derived from an EMBL/GenBank/DDBJ whole genome shotgun (WGS) entry which is preliminary data.</text>
</comment>
<organism evidence="3 4">
    <name type="scientific">Haemaphysalis longicornis</name>
    <name type="common">Bush tick</name>
    <dbReference type="NCBI Taxonomy" id="44386"/>
    <lineage>
        <taxon>Eukaryota</taxon>
        <taxon>Metazoa</taxon>
        <taxon>Ecdysozoa</taxon>
        <taxon>Arthropoda</taxon>
        <taxon>Chelicerata</taxon>
        <taxon>Arachnida</taxon>
        <taxon>Acari</taxon>
        <taxon>Parasitiformes</taxon>
        <taxon>Ixodida</taxon>
        <taxon>Ixodoidea</taxon>
        <taxon>Ixodidae</taxon>
        <taxon>Haemaphysalinae</taxon>
        <taxon>Haemaphysalis</taxon>
    </lineage>
</organism>
<proteinExistence type="predicted"/>
<reference evidence="3 4" key="1">
    <citation type="journal article" date="2020" name="Cell">
        <title>Large-Scale Comparative Analyses of Tick Genomes Elucidate Their Genetic Diversity and Vector Capacities.</title>
        <authorList>
            <consortium name="Tick Genome and Microbiome Consortium (TIGMIC)"/>
            <person name="Jia N."/>
            <person name="Wang J."/>
            <person name="Shi W."/>
            <person name="Du L."/>
            <person name="Sun Y."/>
            <person name="Zhan W."/>
            <person name="Jiang J.F."/>
            <person name="Wang Q."/>
            <person name="Zhang B."/>
            <person name="Ji P."/>
            <person name="Bell-Sakyi L."/>
            <person name="Cui X.M."/>
            <person name="Yuan T.T."/>
            <person name="Jiang B.G."/>
            <person name="Yang W.F."/>
            <person name="Lam T.T."/>
            <person name="Chang Q.C."/>
            <person name="Ding S.J."/>
            <person name="Wang X.J."/>
            <person name="Zhu J.G."/>
            <person name="Ruan X.D."/>
            <person name="Zhao L."/>
            <person name="Wei J.T."/>
            <person name="Ye R.Z."/>
            <person name="Que T.C."/>
            <person name="Du C.H."/>
            <person name="Zhou Y.H."/>
            <person name="Cheng J.X."/>
            <person name="Dai P.F."/>
            <person name="Guo W.B."/>
            <person name="Han X.H."/>
            <person name="Huang E.J."/>
            <person name="Li L.F."/>
            <person name="Wei W."/>
            <person name="Gao Y.C."/>
            <person name="Liu J.Z."/>
            <person name="Shao H.Z."/>
            <person name="Wang X."/>
            <person name="Wang C.C."/>
            <person name="Yang T.C."/>
            <person name="Huo Q.B."/>
            <person name="Li W."/>
            <person name="Chen H.Y."/>
            <person name="Chen S.E."/>
            <person name="Zhou L.G."/>
            <person name="Ni X.B."/>
            <person name="Tian J.H."/>
            <person name="Sheng Y."/>
            <person name="Liu T."/>
            <person name="Pan Y.S."/>
            <person name="Xia L.Y."/>
            <person name="Li J."/>
            <person name="Zhao F."/>
            <person name="Cao W.C."/>
        </authorList>
    </citation>
    <scope>NUCLEOTIDE SEQUENCE [LARGE SCALE GENOMIC DNA]</scope>
    <source>
        <strain evidence="3">HaeL-2018</strain>
    </source>
</reference>
<dbReference type="InterPro" id="IPR017853">
    <property type="entry name" value="GH"/>
</dbReference>
<keyword evidence="1" id="KW-0812">Transmembrane</keyword>
<dbReference type="InterPro" id="IPR001223">
    <property type="entry name" value="Glyco_hydro18_cat"/>
</dbReference>
<dbReference type="Proteomes" id="UP000821853">
    <property type="component" value="Chromosome 9"/>
</dbReference>
<dbReference type="VEuPathDB" id="VectorBase:HLOH_054968"/>
<dbReference type="PANTHER" id="PTHR11177">
    <property type="entry name" value="CHITINASE"/>
    <property type="match status" value="1"/>
</dbReference>
<dbReference type="PROSITE" id="PS51910">
    <property type="entry name" value="GH18_2"/>
    <property type="match status" value="1"/>
</dbReference>
<keyword evidence="1" id="KW-0472">Membrane</keyword>
<dbReference type="GO" id="GO:0005975">
    <property type="term" value="P:carbohydrate metabolic process"/>
    <property type="evidence" value="ECO:0007669"/>
    <property type="project" value="InterPro"/>
</dbReference>
<dbReference type="PANTHER" id="PTHR11177:SF317">
    <property type="entry name" value="CHITINASE 12-RELATED"/>
    <property type="match status" value="1"/>
</dbReference>
<accession>A0A9J6H3Z9</accession>
<dbReference type="SUPFAM" id="SSF51445">
    <property type="entry name" value="(Trans)glycosidases"/>
    <property type="match status" value="1"/>
</dbReference>
<keyword evidence="4" id="KW-1185">Reference proteome</keyword>
<feature type="transmembrane region" description="Helical" evidence="1">
    <location>
        <begin position="40"/>
        <end position="65"/>
    </location>
</feature>
<evidence type="ECO:0000313" key="3">
    <source>
        <dbReference type="EMBL" id="KAH9381471.1"/>
    </source>
</evidence>
<evidence type="ECO:0000259" key="2">
    <source>
        <dbReference type="PROSITE" id="PS51910"/>
    </source>
</evidence>
<sequence length="296" mass="32831">MAEPTVAYRQGHFEGLGTLFLPAAEPARPVAVSSGRHQNLCLVVFFVLAVMTVACACAAIVAAVAQHLKSALPSPFGDDGEEVVAIPNRSARVAYQRLAEDTPRKLIFCFVNSSRPSGSPHVFDVGNVSASLCDALVFVAVGLDANRSVIRIRNPAEDNEVIQRISKIKTSGSESSVVTYACVGGEESDNADFKWMVRDKKPRLTFIRKSAEWLHQRGLDGLALYWKYPTMSSRTNLSTLVNTMRMYFDKDKLRMTVVVPWNVVTRRHGYYVRSLFDRLDVVIVDTHRTVDSSSFQ</sequence>
<dbReference type="Pfam" id="PF00704">
    <property type="entry name" value="Glyco_hydro_18"/>
    <property type="match status" value="1"/>
</dbReference>
<dbReference type="InterPro" id="IPR050314">
    <property type="entry name" value="Glycosyl_Hydrlase_18"/>
</dbReference>
<dbReference type="GO" id="GO:0004568">
    <property type="term" value="F:chitinase activity"/>
    <property type="evidence" value="ECO:0007669"/>
    <property type="project" value="TreeGrafter"/>
</dbReference>
<dbReference type="Gene3D" id="3.20.20.80">
    <property type="entry name" value="Glycosidases"/>
    <property type="match status" value="1"/>
</dbReference>
<evidence type="ECO:0000256" key="1">
    <source>
        <dbReference type="SAM" id="Phobius"/>
    </source>
</evidence>
<name>A0A9J6H3Z9_HAELO</name>
<dbReference type="GO" id="GO:0008061">
    <property type="term" value="F:chitin binding"/>
    <property type="evidence" value="ECO:0007669"/>
    <property type="project" value="TreeGrafter"/>
</dbReference>
<dbReference type="EMBL" id="JABSTR010000011">
    <property type="protein sequence ID" value="KAH9381471.1"/>
    <property type="molecule type" value="Genomic_DNA"/>
</dbReference>
<feature type="domain" description="GH18" evidence="2">
    <location>
        <begin position="105"/>
        <end position="296"/>
    </location>
</feature>
<dbReference type="AlphaFoldDB" id="A0A9J6H3Z9"/>
<dbReference type="GO" id="GO:0005576">
    <property type="term" value="C:extracellular region"/>
    <property type="evidence" value="ECO:0007669"/>
    <property type="project" value="TreeGrafter"/>
</dbReference>
<protein>
    <recommendedName>
        <fullName evidence="2">GH18 domain-containing protein</fullName>
    </recommendedName>
</protein>
<evidence type="ECO:0000313" key="4">
    <source>
        <dbReference type="Proteomes" id="UP000821853"/>
    </source>
</evidence>